<proteinExistence type="predicted"/>
<accession>A0A8S5LZW4</accession>
<reference evidence="1" key="1">
    <citation type="journal article" date="2021" name="Proc. Natl. Acad. Sci. U.S.A.">
        <title>A Catalog of Tens of Thousands of Viruses from Human Metagenomes Reveals Hidden Associations with Chronic Diseases.</title>
        <authorList>
            <person name="Tisza M.J."/>
            <person name="Buck C.B."/>
        </authorList>
    </citation>
    <scope>NUCLEOTIDE SEQUENCE</scope>
    <source>
        <strain evidence="1">CtuvC1</strain>
    </source>
</reference>
<sequence>MLTEICAKLHNYFLVPNGIHKGEFKIEGGKITPLDFLQEGQYFRIVGSVFNDGVHRYAEADSDLTDEAFSGAIWALAIPPKLVDLSREIKAFCESEAGKPGAFVSESFGGYSYSRGTDTNGAVLDWPTVFRSRLNEWRKLQ</sequence>
<evidence type="ECO:0000313" key="1">
    <source>
        <dbReference type="EMBL" id="DAD75506.1"/>
    </source>
</evidence>
<name>A0A8S5LZW4_9CAUD</name>
<dbReference type="EMBL" id="BK014784">
    <property type="protein sequence ID" value="DAD75506.1"/>
    <property type="molecule type" value="Genomic_DNA"/>
</dbReference>
<organism evidence="1">
    <name type="scientific">Siphoviridae sp. ctuvC1</name>
    <dbReference type="NCBI Taxonomy" id="2826507"/>
    <lineage>
        <taxon>Viruses</taxon>
        <taxon>Duplodnaviria</taxon>
        <taxon>Heunggongvirae</taxon>
        <taxon>Uroviricota</taxon>
        <taxon>Caudoviricetes</taxon>
    </lineage>
</organism>
<protein>
    <submittedName>
        <fullName evidence="1">Uncharacterized protein</fullName>
    </submittedName>
</protein>